<evidence type="ECO:0000256" key="8">
    <source>
        <dbReference type="ARBA" id="ARBA00022927"/>
    </source>
</evidence>
<keyword evidence="13" id="KW-1185">Reference proteome</keyword>
<comment type="subcellular location">
    <subcellularLocation>
        <location evidence="1">Cell membrane</location>
        <topology evidence="1">Peripheral membrane protein</topology>
        <orientation evidence="1">Cytoplasmic side</orientation>
    </subcellularLocation>
</comment>
<evidence type="ECO:0000313" key="13">
    <source>
        <dbReference type="Proteomes" id="UP000656813"/>
    </source>
</evidence>
<dbReference type="GO" id="GO:0005886">
    <property type="term" value="C:plasma membrane"/>
    <property type="evidence" value="ECO:0007669"/>
    <property type="project" value="UniProtKB-SubCell"/>
</dbReference>
<sequence>MAFVFRFDRMMKINESEKKVLERQYNEVYALLEEQGKKLIDLMQRKEKLQEQFETKKRQRVRVADVIDQTFLLQKIGHHIIEEQHRYNQMRVRVEQFHQKLMEKSIELKKFEKLKSIQQDNYAQLEKQKENKVMDEKAAINYFRQ</sequence>
<evidence type="ECO:0000256" key="3">
    <source>
        <dbReference type="ARBA" id="ARBA00020392"/>
    </source>
</evidence>
<evidence type="ECO:0000256" key="2">
    <source>
        <dbReference type="ARBA" id="ARBA00010004"/>
    </source>
</evidence>
<evidence type="ECO:0000256" key="10">
    <source>
        <dbReference type="ARBA" id="ARBA00023225"/>
    </source>
</evidence>
<gene>
    <name evidence="12" type="primary">fliJ</name>
    <name evidence="12" type="ORF">GCM10007096_21330</name>
</gene>
<dbReference type="Proteomes" id="UP000656813">
    <property type="component" value="Unassembled WGS sequence"/>
</dbReference>
<evidence type="ECO:0000256" key="7">
    <source>
        <dbReference type="ARBA" id="ARBA00022795"/>
    </source>
</evidence>
<proteinExistence type="inferred from homology"/>
<dbReference type="AlphaFoldDB" id="A0A8J3EM87"/>
<evidence type="ECO:0000256" key="1">
    <source>
        <dbReference type="ARBA" id="ARBA00004413"/>
    </source>
</evidence>
<evidence type="ECO:0000256" key="5">
    <source>
        <dbReference type="ARBA" id="ARBA00022475"/>
    </source>
</evidence>
<evidence type="ECO:0000256" key="9">
    <source>
        <dbReference type="ARBA" id="ARBA00023136"/>
    </source>
</evidence>
<keyword evidence="6" id="KW-0145">Chemotaxis</keyword>
<dbReference type="GO" id="GO:0044781">
    <property type="term" value="P:bacterial-type flagellum organization"/>
    <property type="evidence" value="ECO:0007669"/>
    <property type="project" value="UniProtKB-KW"/>
</dbReference>
<dbReference type="GO" id="GO:0009288">
    <property type="term" value="C:bacterial-type flagellum"/>
    <property type="evidence" value="ECO:0007669"/>
    <property type="project" value="InterPro"/>
</dbReference>
<evidence type="ECO:0000256" key="4">
    <source>
        <dbReference type="ARBA" id="ARBA00022448"/>
    </source>
</evidence>
<keyword evidence="8" id="KW-0653">Protein transport</keyword>
<evidence type="ECO:0000313" key="12">
    <source>
        <dbReference type="EMBL" id="GGH82238.1"/>
    </source>
</evidence>
<keyword evidence="12" id="KW-0966">Cell projection</keyword>
<keyword evidence="11" id="KW-0175">Coiled coil</keyword>
<evidence type="ECO:0000256" key="6">
    <source>
        <dbReference type="ARBA" id="ARBA00022500"/>
    </source>
</evidence>
<dbReference type="EMBL" id="BMFV01000014">
    <property type="protein sequence ID" value="GGH82238.1"/>
    <property type="molecule type" value="Genomic_DNA"/>
</dbReference>
<feature type="coiled-coil region" evidence="11">
    <location>
        <begin position="32"/>
        <end position="59"/>
    </location>
</feature>
<comment type="similarity">
    <text evidence="2">Belongs to the FliJ family.</text>
</comment>
<comment type="caution">
    <text evidence="12">The sequence shown here is derived from an EMBL/GenBank/DDBJ whole genome shotgun (WGS) entry which is preliminary data.</text>
</comment>
<protein>
    <recommendedName>
        <fullName evidence="3">Flagellar FliJ protein</fullName>
    </recommendedName>
</protein>
<dbReference type="RefSeq" id="WP_188497390.1">
    <property type="nucleotide sequence ID" value="NZ_BMFV01000014.1"/>
</dbReference>
<keyword evidence="9" id="KW-0472">Membrane</keyword>
<dbReference type="Pfam" id="PF02050">
    <property type="entry name" value="FliJ"/>
    <property type="match status" value="1"/>
</dbReference>
<dbReference type="InterPro" id="IPR053716">
    <property type="entry name" value="Flag_assembly_chemotaxis_eff"/>
</dbReference>
<dbReference type="GO" id="GO:0071973">
    <property type="term" value="P:bacterial-type flagellum-dependent cell motility"/>
    <property type="evidence" value="ECO:0007669"/>
    <property type="project" value="InterPro"/>
</dbReference>
<keyword evidence="4" id="KW-0813">Transport</keyword>
<reference evidence="12" key="1">
    <citation type="journal article" date="2014" name="Int. J. Syst. Evol. Microbiol.">
        <title>Complete genome sequence of Corynebacterium casei LMG S-19264T (=DSM 44701T), isolated from a smear-ripened cheese.</title>
        <authorList>
            <consortium name="US DOE Joint Genome Institute (JGI-PGF)"/>
            <person name="Walter F."/>
            <person name="Albersmeier A."/>
            <person name="Kalinowski J."/>
            <person name="Ruckert C."/>
        </authorList>
    </citation>
    <scope>NUCLEOTIDE SEQUENCE</scope>
    <source>
        <strain evidence="12">CGMCC 1.12777</strain>
    </source>
</reference>
<keyword evidence="12" id="KW-0969">Cilium</keyword>
<accession>A0A8J3EM87</accession>
<dbReference type="Gene3D" id="1.10.287.1700">
    <property type="match status" value="1"/>
</dbReference>
<dbReference type="GO" id="GO:0006935">
    <property type="term" value="P:chemotaxis"/>
    <property type="evidence" value="ECO:0007669"/>
    <property type="project" value="UniProtKB-KW"/>
</dbReference>
<keyword evidence="5" id="KW-1003">Cell membrane</keyword>
<keyword evidence="7" id="KW-1005">Bacterial flagellum biogenesis</keyword>
<dbReference type="NCBIfam" id="TIGR02473">
    <property type="entry name" value="flagell_FliJ"/>
    <property type="match status" value="1"/>
</dbReference>
<dbReference type="GO" id="GO:0015031">
    <property type="term" value="P:protein transport"/>
    <property type="evidence" value="ECO:0007669"/>
    <property type="project" value="UniProtKB-KW"/>
</dbReference>
<keyword evidence="12" id="KW-0282">Flagellum</keyword>
<name>A0A8J3EM87_9BACL</name>
<organism evidence="12 13">
    <name type="scientific">Pullulanibacillus pueri</name>
    <dbReference type="NCBI Taxonomy" id="1437324"/>
    <lineage>
        <taxon>Bacteria</taxon>
        <taxon>Bacillati</taxon>
        <taxon>Bacillota</taxon>
        <taxon>Bacilli</taxon>
        <taxon>Bacillales</taxon>
        <taxon>Sporolactobacillaceae</taxon>
        <taxon>Pullulanibacillus</taxon>
    </lineage>
</organism>
<evidence type="ECO:0000256" key="11">
    <source>
        <dbReference type="SAM" id="Coils"/>
    </source>
</evidence>
<dbReference type="InterPro" id="IPR012823">
    <property type="entry name" value="Flagell_FliJ"/>
</dbReference>
<reference evidence="12" key="2">
    <citation type="submission" date="2020-09" db="EMBL/GenBank/DDBJ databases">
        <authorList>
            <person name="Sun Q."/>
            <person name="Zhou Y."/>
        </authorList>
    </citation>
    <scope>NUCLEOTIDE SEQUENCE</scope>
    <source>
        <strain evidence="12">CGMCC 1.12777</strain>
    </source>
</reference>
<keyword evidence="10" id="KW-1006">Bacterial flagellum protein export</keyword>